<proteinExistence type="predicted"/>
<name>A0A9Q5GK05_9BACT</name>
<dbReference type="InterPro" id="IPR006162">
    <property type="entry name" value="Ppantetheine_attach_site"/>
</dbReference>
<dbReference type="PROSITE" id="PS50075">
    <property type="entry name" value="CARRIER"/>
    <property type="match status" value="1"/>
</dbReference>
<dbReference type="InterPro" id="IPR010080">
    <property type="entry name" value="Thioester_reductase-like_dom"/>
</dbReference>
<evidence type="ECO:0000256" key="1">
    <source>
        <dbReference type="ARBA" id="ARBA00022450"/>
    </source>
</evidence>
<dbReference type="InterPro" id="IPR013120">
    <property type="entry name" value="FAR_NAD-bd"/>
</dbReference>
<keyword evidence="4" id="KW-0067">ATP-binding</keyword>
<dbReference type="PANTHER" id="PTHR43272">
    <property type="entry name" value="LONG-CHAIN-FATTY-ACID--COA LIGASE"/>
    <property type="match status" value="1"/>
</dbReference>
<dbReference type="GO" id="GO:0004467">
    <property type="term" value="F:long-chain fatty acid-CoA ligase activity"/>
    <property type="evidence" value="ECO:0007669"/>
    <property type="project" value="TreeGrafter"/>
</dbReference>
<dbReference type="PANTHER" id="PTHR43272:SF33">
    <property type="entry name" value="AMP-BINDING DOMAIN-CONTAINING PROTEIN-RELATED"/>
    <property type="match status" value="1"/>
</dbReference>
<dbReference type="Gene3D" id="3.40.50.12780">
    <property type="entry name" value="N-terminal domain of ligase-like"/>
    <property type="match status" value="1"/>
</dbReference>
<dbReference type="GO" id="GO:0005524">
    <property type="term" value="F:ATP binding"/>
    <property type="evidence" value="ECO:0007669"/>
    <property type="project" value="UniProtKB-KW"/>
</dbReference>
<dbReference type="Pfam" id="PF00501">
    <property type="entry name" value="AMP-binding"/>
    <property type="match status" value="1"/>
</dbReference>
<dbReference type="Pfam" id="PF07993">
    <property type="entry name" value="NAD_binding_4"/>
    <property type="match status" value="1"/>
</dbReference>
<feature type="domain" description="Carrier" evidence="5">
    <location>
        <begin position="658"/>
        <end position="736"/>
    </location>
</feature>
<dbReference type="SUPFAM" id="SSF47336">
    <property type="entry name" value="ACP-like"/>
    <property type="match status" value="1"/>
</dbReference>
<comment type="caution">
    <text evidence="6">The sequence shown here is derived from an EMBL/GenBank/DDBJ whole genome shotgun (WGS) entry which is preliminary data.</text>
</comment>
<dbReference type="SUPFAM" id="SSF56801">
    <property type="entry name" value="Acetyl-CoA synthetase-like"/>
    <property type="match status" value="1"/>
</dbReference>
<dbReference type="InterPro" id="IPR036736">
    <property type="entry name" value="ACP-like_sf"/>
</dbReference>
<dbReference type="Proteomes" id="UP000281028">
    <property type="component" value="Unassembled WGS sequence"/>
</dbReference>
<dbReference type="InterPro" id="IPR009081">
    <property type="entry name" value="PP-bd_ACP"/>
</dbReference>
<sequence>MIPLANTSDKRDEIFNQKITPKLKKMLAATPELNGRLVEHNCIEGLSRETCSILLVKAACEMYADRPAMGSRNVLSAPDGNGISEPVFLTSFHTVSYKQLWNRVSDIATGICSLKLISSEEIMTFVGFGSMELFIMELACLHQAIVAAPIQPNLTGEVLQELINECNAKVLTCSFDQLDKVVGLVAQCPSVNSIVVTDFYESDKERAEWDKQLLRLEALHSSVRMLRLREVEQYGSSMTSLPIVCPVDSEQLISLIYTSGSTARPKGAMFTERAVLTQLKIALGFIRPFEGLPMVSLSCLPQCHGLGKLGVFVSIISGGLVYFTLKPDMSSLFDDLHETRPTYLMLAPRIFEMIHQVYQLRLHEHVTAAVSMDDNDAALQLAEMQSVGDRLLWTVTAGAPLQKELYAFMENTLGIRVINLYGQTETGFISTDNRLIEENVVAYKLVDVPDQGYSKEDKPFSRGELRVIIRGGISGYYNNPDATQILYDEDGYLRLGDIVEEIAPWCIVPIGRSISIFKLSNGEFVNVNRLESLYHTADGPISGIFLYGKSTHSYLLAVVVPRIGLLNQLNLDEEKDEPKIKELIRWHFSKMAEKNGLQGYEIPRDFILEREPFTVANGLLTEAGKTAYGMLRKKYQERLDSLYEDSGQHTHVAIGREAAEKSVTDKVQEIFANSLNLPVNEVRGDSRFKELGGSSVNAALLSEQISKHCNVKVDVSLILSPAASLTDIIDFVNKAATISDSPRKFEVIHGPVLDNISIEQLKLEHFFSQEELRSFNDSLPYEDKKVKQMLLTGANGFLGRFIALEAYNLLSEGYMIYCLVRGKSQQDAESRFLAAYAQIPSVGILLKEAIGNGLLEVVAGDISLPQLGLDDNTWRRLCANVDCIIHNGTLVNHIFSYEQLFATNVAGTAELIKMALSVKRKCFGFVSTLGILRFILDDGPRIIDENMTAAAITREVSVGINEPGYIAGKWASEVLLDQFGRMFDVPVNIFRCGLIFGHSSLPGQINVLDYFTRLLFSLIKTRIAPSSFYSDPVNGFHSMLPVEFIAKTIVGISFGVQNNNNSVYHISNSPHHGGVSLDDIVSYIRSAGYSIETITDYDEWFRTFKGRLMALPPEEQRQSSLVVLKQWEEAEDPHSYRIETSRYFEKIFADGIADTIPAITETMIHHYLRSMQSLGIIDDPD</sequence>
<evidence type="ECO:0000256" key="3">
    <source>
        <dbReference type="ARBA" id="ARBA00022741"/>
    </source>
</evidence>
<dbReference type="SUPFAM" id="SSF51735">
    <property type="entry name" value="NAD(P)-binding Rossmann-fold domains"/>
    <property type="match status" value="1"/>
</dbReference>
<evidence type="ECO:0000313" key="7">
    <source>
        <dbReference type="Proteomes" id="UP000281028"/>
    </source>
</evidence>
<dbReference type="InterPro" id="IPR000873">
    <property type="entry name" value="AMP-dep_synth/lig_dom"/>
</dbReference>
<organism evidence="6 7">
    <name type="scientific">Chitinophaga solisilvae</name>
    <dbReference type="NCBI Taxonomy" id="1233460"/>
    <lineage>
        <taxon>Bacteria</taxon>
        <taxon>Pseudomonadati</taxon>
        <taxon>Bacteroidota</taxon>
        <taxon>Chitinophagia</taxon>
        <taxon>Chitinophagales</taxon>
        <taxon>Chitinophagaceae</taxon>
        <taxon>Chitinophaga</taxon>
    </lineage>
</organism>
<dbReference type="Pfam" id="PF00550">
    <property type="entry name" value="PP-binding"/>
    <property type="match status" value="1"/>
</dbReference>
<reference evidence="6" key="1">
    <citation type="submission" date="2020-05" db="EMBL/GenBank/DDBJ databases">
        <title>Chitinophaga laudate sp. nov., isolated from a tropical peat swamp.</title>
        <authorList>
            <person name="Goh C.B.S."/>
            <person name="Lee M.S."/>
            <person name="Parimannan S."/>
            <person name="Pasbakhsh P."/>
            <person name="Yule C.M."/>
            <person name="Rajandas H."/>
            <person name="Loke S."/>
            <person name="Croft L."/>
            <person name="Tan J.B.L."/>
        </authorList>
    </citation>
    <scope>NUCLEOTIDE SEQUENCE</scope>
    <source>
        <strain evidence="6">Mgbs1</strain>
    </source>
</reference>
<dbReference type="Gene3D" id="1.10.1200.10">
    <property type="entry name" value="ACP-like"/>
    <property type="match status" value="1"/>
</dbReference>
<dbReference type="InterPro" id="IPR042099">
    <property type="entry name" value="ANL_N_sf"/>
</dbReference>
<evidence type="ECO:0000259" key="5">
    <source>
        <dbReference type="PROSITE" id="PS50075"/>
    </source>
</evidence>
<keyword evidence="2" id="KW-0597">Phosphoprotein</keyword>
<dbReference type="NCBIfam" id="TIGR01746">
    <property type="entry name" value="Thioester-redct"/>
    <property type="match status" value="1"/>
</dbReference>
<evidence type="ECO:0000256" key="4">
    <source>
        <dbReference type="ARBA" id="ARBA00022840"/>
    </source>
</evidence>
<dbReference type="PROSITE" id="PS00012">
    <property type="entry name" value="PHOSPHOPANTETHEINE"/>
    <property type="match status" value="1"/>
</dbReference>
<evidence type="ECO:0000313" key="6">
    <source>
        <dbReference type="EMBL" id="NSL85655.1"/>
    </source>
</evidence>
<gene>
    <name evidence="6" type="ORF">ECE50_002355</name>
</gene>
<accession>A0A9Q5GK05</accession>
<dbReference type="GO" id="GO:0016020">
    <property type="term" value="C:membrane"/>
    <property type="evidence" value="ECO:0007669"/>
    <property type="project" value="TreeGrafter"/>
</dbReference>
<evidence type="ECO:0000256" key="2">
    <source>
        <dbReference type="ARBA" id="ARBA00022553"/>
    </source>
</evidence>
<keyword evidence="7" id="KW-1185">Reference proteome</keyword>
<keyword evidence="1" id="KW-0596">Phosphopantetheine</keyword>
<protein>
    <submittedName>
        <fullName evidence="6">Thioester reductase domain-containing protein</fullName>
    </submittedName>
</protein>
<dbReference type="Gene3D" id="3.40.50.720">
    <property type="entry name" value="NAD(P)-binding Rossmann-like Domain"/>
    <property type="match status" value="1"/>
</dbReference>
<keyword evidence="3" id="KW-0547">Nucleotide-binding</keyword>
<dbReference type="AlphaFoldDB" id="A0A9Q5GK05"/>
<dbReference type="InterPro" id="IPR036291">
    <property type="entry name" value="NAD(P)-bd_dom_sf"/>
</dbReference>
<dbReference type="EMBL" id="RIAR02000001">
    <property type="protein sequence ID" value="NSL85655.1"/>
    <property type="molecule type" value="Genomic_DNA"/>
</dbReference>
<dbReference type="OrthoDB" id="9807157at2"/>